<comment type="similarity">
    <text evidence="1 4">Belongs to the PstS family.</text>
</comment>
<evidence type="ECO:0000259" key="6">
    <source>
        <dbReference type="Pfam" id="PF12849"/>
    </source>
</evidence>
<dbReference type="GO" id="GO:0042301">
    <property type="term" value="F:phosphate ion binding"/>
    <property type="evidence" value="ECO:0007669"/>
    <property type="project" value="InterPro"/>
</dbReference>
<evidence type="ECO:0000256" key="1">
    <source>
        <dbReference type="ARBA" id="ARBA00008725"/>
    </source>
</evidence>
<keyword evidence="9" id="KW-1185">Reference proteome</keyword>
<dbReference type="NCBIfam" id="TIGR00975">
    <property type="entry name" value="3a0107s03"/>
    <property type="match status" value="1"/>
</dbReference>
<dbReference type="GO" id="GO:0035435">
    <property type="term" value="P:phosphate ion transmembrane transport"/>
    <property type="evidence" value="ECO:0007669"/>
    <property type="project" value="InterPro"/>
</dbReference>
<dbReference type="SUPFAM" id="SSF53850">
    <property type="entry name" value="Periplasmic binding protein-like II"/>
    <property type="match status" value="1"/>
</dbReference>
<dbReference type="PIRSF" id="PIRSF002756">
    <property type="entry name" value="PstS"/>
    <property type="match status" value="1"/>
</dbReference>
<evidence type="ECO:0000313" key="10">
    <source>
        <dbReference type="Proteomes" id="UP000275024"/>
    </source>
</evidence>
<feature type="signal peptide" evidence="5">
    <location>
        <begin position="1"/>
        <end position="28"/>
    </location>
</feature>
<keyword evidence="3 4" id="KW-0592">Phosphate transport</keyword>
<dbReference type="OrthoDB" id="9801510at2"/>
<gene>
    <name evidence="7" type="primary">pstS</name>
    <name evidence="8" type="ORF">D7318_12445</name>
    <name evidence="7" type="ORF">D7319_11490</name>
</gene>
<dbReference type="RefSeq" id="WP_120697001.1">
    <property type="nucleotide sequence ID" value="NZ_RBDX01000007.1"/>
</dbReference>
<name>A0A3A9WPJ1_9ACTN</name>
<evidence type="ECO:0000256" key="2">
    <source>
        <dbReference type="ARBA" id="ARBA00022448"/>
    </source>
</evidence>
<dbReference type="EMBL" id="RBDX01000007">
    <property type="protein sequence ID" value="RKN09676.1"/>
    <property type="molecule type" value="Genomic_DNA"/>
</dbReference>
<dbReference type="Proteomes" id="UP000268652">
    <property type="component" value="Unassembled WGS sequence"/>
</dbReference>
<evidence type="ECO:0000256" key="3">
    <source>
        <dbReference type="ARBA" id="ARBA00022592"/>
    </source>
</evidence>
<evidence type="ECO:0000256" key="5">
    <source>
        <dbReference type="SAM" id="SignalP"/>
    </source>
</evidence>
<dbReference type="InterPro" id="IPR024370">
    <property type="entry name" value="PBP_domain"/>
</dbReference>
<keyword evidence="2 4" id="KW-0813">Transport</keyword>
<accession>A0A3A9WPJ1</accession>
<dbReference type="CDD" id="cd13565">
    <property type="entry name" value="PBP2_PstS"/>
    <property type="match status" value="1"/>
</dbReference>
<dbReference type="PANTHER" id="PTHR42996">
    <property type="entry name" value="PHOSPHATE-BINDING PROTEIN PSTS"/>
    <property type="match status" value="1"/>
</dbReference>
<dbReference type="Pfam" id="PF12849">
    <property type="entry name" value="PBP_like_2"/>
    <property type="match status" value="1"/>
</dbReference>
<reference evidence="9 10" key="1">
    <citation type="submission" date="2018-09" db="EMBL/GenBank/DDBJ databases">
        <title>Streptomyces sp. nov. DS1-2, an endophytic actinomycete isolated from roots of Dendrobium scabrilingue.</title>
        <authorList>
            <person name="Kuncharoen N."/>
            <person name="Kudo T."/>
            <person name="Ohkuma M."/>
            <person name="Yuki M."/>
            <person name="Tanasupawat S."/>
        </authorList>
    </citation>
    <scope>NUCLEOTIDE SEQUENCE [LARGE SCALE GENOMIC DNA]</scope>
    <source>
        <strain evidence="7 10">AZ1-7</strain>
        <strain evidence="8 9">DS1-2</strain>
    </source>
</reference>
<dbReference type="GO" id="GO:0043190">
    <property type="term" value="C:ATP-binding cassette (ABC) transporter complex"/>
    <property type="evidence" value="ECO:0007669"/>
    <property type="project" value="InterPro"/>
</dbReference>
<evidence type="ECO:0000313" key="9">
    <source>
        <dbReference type="Proteomes" id="UP000268652"/>
    </source>
</evidence>
<dbReference type="AlphaFoldDB" id="A0A3A9WPJ1"/>
<evidence type="ECO:0000256" key="4">
    <source>
        <dbReference type="PIRNR" id="PIRNR002756"/>
    </source>
</evidence>
<feature type="domain" description="PBP" evidence="6">
    <location>
        <begin position="37"/>
        <end position="329"/>
    </location>
</feature>
<organism evidence="7 10">
    <name type="scientific">Streptomyces radicis</name>
    <dbReference type="NCBI Taxonomy" id="1750517"/>
    <lineage>
        <taxon>Bacteria</taxon>
        <taxon>Bacillati</taxon>
        <taxon>Actinomycetota</taxon>
        <taxon>Actinomycetes</taxon>
        <taxon>Kitasatosporales</taxon>
        <taxon>Streptomycetaceae</taxon>
        <taxon>Streptomyces</taxon>
    </lineage>
</organism>
<dbReference type="Gene3D" id="3.40.190.10">
    <property type="entry name" value="Periplasmic binding protein-like II"/>
    <property type="match status" value="2"/>
</dbReference>
<dbReference type="Proteomes" id="UP000275024">
    <property type="component" value="Unassembled WGS sequence"/>
</dbReference>
<dbReference type="InterPro" id="IPR005673">
    <property type="entry name" value="ABC_phos-bd_PstS"/>
</dbReference>
<dbReference type="InterPro" id="IPR050962">
    <property type="entry name" value="Phosphate-bind_PstS"/>
</dbReference>
<comment type="caution">
    <text evidence="7">The sequence shown here is derived from an EMBL/GenBank/DDBJ whole genome shotgun (WGS) entry which is preliminary data.</text>
</comment>
<protein>
    <recommendedName>
        <fullName evidence="4">Phosphate-binding protein</fullName>
    </recommendedName>
</protein>
<dbReference type="EMBL" id="RBDY01000007">
    <property type="protein sequence ID" value="RKN23314.1"/>
    <property type="molecule type" value="Genomic_DNA"/>
</dbReference>
<evidence type="ECO:0000313" key="8">
    <source>
        <dbReference type="EMBL" id="RKN23314.1"/>
    </source>
</evidence>
<dbReference type="PANTHER" id="PTHR42996:SF1">
    <property type="entry name" value="PHOSPHATE-BINDING PROTEIN PSTS"/>
    <property type="match status" value="1"/>
</dbReference>
<sequence length="362" mass="38731">MRNRLVRAAAPAAAAAVLLAMCAGCSGGGDGEGTVTRGTLTGELTGSGATFPDPLFQEWMSYYSESIETRVSIDYHAVGSGGGIEQFLSDTVDFGSSERYLQESELTVAGDVRGCAAVQFPVVFGAVVIALNDDALDGLILTSEVIARVYDRQITHYDDPAIAALNPGMELPHEEIVPVHRSDGSGTTYVFTRYLTTEVGFWAEEYAEGTDIDWHADTLGGEGNEGVARGVTENPGGLGYVNQSYALSAGLATARVVNEDGVPIEPTLAATTAASEEAEIPDDFQFTIDDIGGDGYPITGANWIFAYECGYDDETAALLRDFWTWALEDTQADRFAAELGYAPMGRDLKERVIREIARVNSR</sequence>
<proteinExistence type="inferred from homology"/>
<keyword evidence="5" id="KW-0732">Signal</keyword>
<feature type="chain" id="PRO_5017266713" description="Phosphate-binding protein" evidence="5">
    <location>
        <begin position="29"/>
        <end position="362"/>
    </location>
</feature>
<evidence type="ECO:0000313" key="7">
    <source>
        <dbReference type="EMBL" id="RKN09676.1"/>
    </source>
</evidence>